<reference evidence="1 2" key="1">
    <citation type="submission" date="2024-02" db="EMBL/GenBank/DDBJ databases">
        <authorList>
            <person name="Chen Y."/>
            <person name="Shah S."/>
            <person name="Dougan E. K."/>
            <person name="Thang M."/>
            <person name="Chan C."/>
        </authorList>
    </citation>
    <scope>NUCLEOTIDE SEQUENCE [LARGE SCALE GENOMIC DNA]</scope>
</reference>
<dbReference type="Proteomes" id="UP001642484">
    <property type="component" value="Unassembled WGS sequence"/>
</dbReference>
<accession>A0ABP0J636</accession>
<organism evidence="1 2">
    <name type="scientific">Durusdinium trenchii</name>
    <dbReference type="NCBI Taxonomy" id="1381693"/>
    <lineage>
        <taxon>Eukaryota</taxon>
        <taxon>Sar</taxon>
        <taxon>Alveolata</taxon>
        <taxon>Dinophyceae</taxon>
        <taxon>Suessiales</taxon>
        <taxon>Symbiodiniaceae</taxon>
        <taxon>Durusdinium</taxon>
    </lineage>
</organism>
<sequence>MARCFVAQALHQVQSQGLARAAAEAKAKWGDGGQLTFCLLNLMFDETELEVALEDFGPGDWSILASHAQVSYGGPDGVQDLDVIRNPQALLDKTAETMFASLSQGPGGLRHLNYTLEENHMLLPTLCAQHRNGNVVERATKLLGILPGSFAVAKTLQKGKVMQKVSEKVKAMLARRLVVLDAVPADLLQEWSDVKVAQRSFLELVMATSMEQASVPGRRQQAANDFLDFFAGHWTGPGFGQEGASFEARGFTWVG</sequence>
<gene>
    <name evidence="1" type="ORF">CCMP2556_LOCUS9823</name>
</gene>
<dbReference type="EMBL" id="CAXAMN010004533">
    <property type="protein sequence ID" value="CAK9009814.1"/>
    <property type="molecule type" value="Genomic_DNA"/>
</dbReference>
<evidence type="ECO:0000313" key="2">
    <source>
        <dbReference type="Proteomes" id="UP001642484"/>
    </source>
</evidence>
<name>A0ABP0J636_9DINO</name>
<keyword evidence="2" id="KW-1185">Reference proteome</keyword>
<evidence type="ECO:0000313" key="1">
    <source>
        <dbReference type="EMBL" id="CAK9009814.1"/>
    </source>
</evidence>
<comment type="caution">
    <text evidence="1">The sequence shown here is derived from an EMBL/GenBank/DDBJ whole genome shotgun (WGS) entry which is preliminary data.</text>
</comment>
<protein>
    <submittedName>
        <fullName evidence="1">Uncharacterized protein</fullName>
    </submittedName>
</protein>
<proteinExistence type="predicted"/>